<dbReference type="GO" id="GO:0016020">
    <property type="term" value="C:membrane"/>
    <property type="evidence" value="ECO:0007669"/>
    <property type="project" value="UniProtKB-SubCell"/>
</dbReference>
<evidence type="ECO:0000256" key="5">
    <source>
        <dbReference type="SAM" id="Phobius"/>
    </source>
</evidence>
<dbReference type="EMBL" id="MFUO01000029">
    <property type="protein sequence ID" value="OGI83364.1"/>
    <property type="molecule type" value="Genomic_DNA"/>
</dbReference>
<accession>A0A1F6WNG0</accession>
<organism evidence="6 7">
    <name type="scientific">Candidatus Nomurabacteria bacterium RIFCSPLOWO2_01_FULL_33_17</name>
    <dbReference type="NCBI Taxonomy" id="1801764"/>
    <lineage>
        <taxon>Bacteria</taxon>
        <taxon>Candidatus Nomuraibacteriota</taxon>
    </lineage>
</organism>
<keyword evidence="3 5" id="KW-1133">Transmembrane helix</keyword>
<evidence type="ECO:0000256" key="3">
    <source>
        <dbReference type="ARBA" id="ARBA00022989"/>
    </source>
</evidence>
<dbReference type="AlphaFoldDB" id="A0A1F6WNG0"/>
<gene>
    <name evidence="6" type="ORF">A2903_01215</name>
</gene>
<evidence type="ECO:0000313" key="6">
    <source>
        <dbReference type="EMBL" id="OGI83364.1"/>
    </source>
</evidence>
<reference evidence="6 7" key="1">
    <citation type="journal article" date="2016" name="Nat. Commun.">
        <title>Thousands of microbial genomes shed light on interconnected biogeochemical processes in an aquifer system.</title>
        <authorList>
            <person name="Anantharaman K."/>
            <person name="Brown C.T."/>
            <person name="Hug L.A."/>
            <person name="Sharon I."/>
            <person name="Castelle C.J."/>
            <person name="Probst A.J."/>
            <person name="Thomas B.C."/>
            <person name="Singh A."/>
            <person name="Wilkins M.J."/>
            <person name="Karaoz U."/>
            <person name="Brodie E.L."/>
            <person name="Williams K.H."/>
            <person name="Hubbard S.S."/>
            <person name="Banfield J.F."/>
        </authorList>
    </citation>
    <scope>NUCLEOTIDE SEQUENCE [LARGE SCALE GENOMIC DNA]</scope>
</reference>
<feature type="transmembrane region" description="Helical" evidence="5">
    <location>
        <begin position="103"/>
        <end position="122"/>
    </location>
</feature>
<feature type="transmembrane region" description="Helical" evidence="5">
    <location>
        <begin position="134"/>
        <end position="157"/>
    </location>
</feature>
<comment type="caution">
    <text evidence="6">The sequence shown here is derived from an EMBL/GenBank/DDBJ whole genome shotgun (WGS) entry which is preliminary data.</text>
</comment>
<sequence length="197" mass="22678">MYNKINILIISFLERIIFEIKKHPLSAMIWMVSLTSKGFLGYKNEYGFILAAIASLLISWKFWRDQMKRLAILEFIAIGILIYAFIKWRENPGEIEISEEENIFFMILGVLISLLYIIDVIVSKKTSTSILERISVLCSIIGGVMIFNKIIIGWAIYGMGCFVTAKIQEIKKDLVFKLFQILTGLLCLTVLIKQILR</sequence>
<dbReference type="Proteomes" id="UP000178184">
    <property type="component" value="Unassembled WGS sequence"/>
</dbReference>
<feature type="transmembrane region" description="Helical" evidence="5">
    <location>
        <begin position="46"/>
        <end position="63"/>
    </location>
</feature>
<dbReference type="InterPro" id="IPR006419">
    <property type="entry name" value="NMN_transpt_PnuC"/>
</dbReference>
<feature type="transmembrane region" description="Helical" evidence="5">
    <location>
        <begin position="70"/>
        <end position="88"/>
    </location>
</feature>
<keyword evidence="4 5" id="KW-0472">Membrane</keyword>
<evidence type="ECO:0000256" key="1">
    <source>
        <dbReference type="ARBA" id="ARBA00004141"/>
    </source>
</evidence>
<comment type="subcellular location">
    <subcellularLocation>
        <location evidence="1">Membrane</location>
        <topology evidence="1">Multi-pass membrane protein</topology>
    </subcellularLocation>
</comment>
<feature type="transmembrane region" description="Helical" evidence="5">
    <location>
        <begin position="177"/>
        <end position="196"/>
    </location>
</feature>
<evidence type="ECO:0000256" key="2">
    <source>
        <dbReference type="ARBA" id="ARBA00022692"/>
    </source>
</evidence>
<keyword evidence="2 5" id="KW-0812">Transmembrane</keyword>
<dbReference type="Pfam" id="PF04973">
    <property type="entry name" value="NMN_transporter"/>
    <property type="match status" value="1"/>
</dbReference>
<evidence type="ECO:0000313" key="7">
    <source>
        <dbReference type="Proteomes" id="UP000178184"/>
    </source>
</evidence>
<name>A0A1F6WNG0_9BACT</name>
<protein>
    <submittedName>
        <fullName evidence="6">Uncharacterized protein</fullName>
    </submittedName>
</protein>
<proteinExistence type="predicted"/>
<evidence type="ECO:0000256" key="4">
    <source>
        <dbReference type="ARBA" id="ARBA00023136"/>
    </source>
</evidence>
<dbReference type="GO" id="GO:0034257">
    <property type="term" value="F:nicotinamide riboside transmembrane transporter activity"/>
    <property type="evidence" value="ECO:0007669"/>
    <property type="project" value="InterPro"/>
</dbReference>